<dbReference type="SUPFAM" id="SSF53474">
    <property type="entry name" value="alpha/beta-Hydrolases"/>
    <property type="match status" value="1"/>
</dbReference>
<dbReference type="Gene3D" id="3.40.50.1820">
    <property type="entry name" value="alpha/beta hydrolase"/>
    <property type="match status" value="1"/>
</dbReference>
<organism evidence="4 5">
    <name type="scientific">Weissella thailandensis</name>
    <dbReference type="NCBI Taxonomy" id="89061"/>
    <lineage>
        <taxon>Bacteria</taxon>
        <taxon>Bacillati</taxon>
        <taxon>Bacillota</taxon>
        <taxon>Bacilli</taxon>
        <taxon>Lactobacillales</taxon>
        <taxon>Lactobacillaceae</taxon>
        <taxon>Weissella</taxon>
    </lineage>
</organism>
<accession>A0ABX9I414</accession>
<evidence type="ECO:0000256" key="2">
    <source>
        <dbReference type="ARBA" id="ARBA00038115"/>
    </source>
</evidence>
<dbReference type="InterPro" id="IPR029058">
    <property type="entry name" value="AB_hydrolase_fold"/>
</dbReference>
<feature type="domain" description="AB hydrolase-1" evidence="3">
    <location>
        <begin position="31"/>
        <end position="141"/>
    </location>
</feature>
<evidence type="ECO:0000259" key="3">
    <source>
        <dbReference type="Pfam" id="PF00561"/>
    </source>
</evidence>
<dbReference type="PANTHER" id="PTHR22946">
    <property type="entry name" value="DIENELACTONE HYDROLASE DOMAIN-CONTAINING PROTEIN-RELATED"/>
    <property type="match status" value="1"/>
</dbReference>
<comment type="caution">
    <text evidence="4">The sequence shown here is derived from an EMBL/GenBank/DDBJ whole genome shotgun (WGS) entry which is preliminary data.</text>
</comment>
<dbReference type="InterPro" id="IPR000073">
    <property type="entry name" value="AB_hydrolase_1"/>
</dbReference>
<name>A0ABX9I414_9LACO</name>
<proteinExistence type="inferred from homology"/>
<evidence type="ECO:0000313" key="4">
    <source>
        <dbReference type="EMBL" id="RDS59418.1"/>
    </source>
</evidence>
<keyword evidence="1 4" id="KW-0378">Hydrolase</keyword>
<dbReference type="InterPro" id="IPR050261">
    <property type="entry name" value="FrsA_esterase"/>
</dbReference>
<dbReference type="PANTHER" id="PTHR22946:SF9">
    <property type="entry name" value="POLYKETIDE TRANSFERASE AF380"/>
    <property type="match status" value="1"/>
</dbReference>
<comment type="similarity">
    <text evidence="2">Belongs to the AB hydrolase superfamily. FUS2 hydrolase family.</text>
</comment>
<evidence type="ECO:0000313" key="5">
    <source>
        <dbReference type="Proteomes" id="UP000254492"/>
    </source>
</evidence>
<keyword evidence="5" id="KW-1185">Reference proteome</keyword>
<dbReference type="GO" id="GO:0016787">
    <property type="term" value="F:hydrolase activity"/>
    <property type="evidence" value="ECO:0007669"/>
    <property type="project" value="UniProtKB-KW"/>
</dbReference>
<evidence type="ECO:0000256" key="1">
    <source>
        <dbReference type="ARBA" id="ARBA00022801"/>
    </source>
</evidence>
<protein>
    <submittedName>
        <fullName evidence="4">Alpha/beta fold hydrolase</fullName>
    </submittedName>
</protein>
<dbReference type="Proteomes" id="UP000254492">
    <property type="component" value="Unassembled WGS sequence"/>
</dbReference>
<dbReference type="EMBL" id="QRAY01000009">
    <property type="protein sequence ID" value="RDS59418.1"/>
    <property type="molecule type" value="Genomic_DNA"/>
</dbReference>
<dbReference type="Pfam" id="PF00561">
    <property type="entry name" value="Abhydrolase_1"/>
    <property type="match status" value="1"/>
</dbReference>
<sequence>MIKKLVIRYNNIELKARHYFSNISTNKKSPAIIISHEFGTNMFSTARYARYLYKLGYHVFIFDFSGSGSGFSKGRKSTEMSVLTEKEDLLAVINYVKSLEIVDNNKIILGGCSQGGLVTALVASDLKESIEKIFLLYPAFSIPDDTKRGSILGKKIDLNSIPTSFRTIYVKLGMKYVNDALSLGPWEQIKDYTGPVFISHGDKDSIVDVNYAIKAHKIYRNSVLQLINNGRHLYLFSAKKRALQGIKEFLED</sequence>
<reference evidence="4 5" key="1">
    <citation type="submission" date="2018-07" db="EMBL/GenBank/DDBJ databases">
        <title>Genome-based reclassification of Weissella jogaejeotgali as Weissella thailandensis.</title>
        <authorList>
            <person name="Chun J."/>
            <person name="Kim B.-Y."/>
            <person name="Kwak M.-J."/>
        </authorList>
    </citation>
    <scope>NUCLEOTIDE SEQUENCE [LARGE SCALE GENOMIC DNA]</scope>
    <source>
        <strain evidence="4 5">KCTC 3751</strain>
    </source>
</reference>
<dbReference type="RefSeq" id="WP_115471119.1">
    <property type="nucleotide sequence ID" value="NZ_BJEC01000008.1"/>
</dbReference>
<gene>
    <name evidence="4" type="ORF">DWV05_05900</name>
</gene>